<dbReference type="Proteomes" id="UP001065298">
    <property type="component" value="Chromosome 4"/>
</dbReference>
<accession>A0ACC0R1X7</accession>
<organism evidence="1 2">
    <name type="scientific">Fusarium keratoplasticum</name>
    <dbReference type="NCBI Taxonomy" id="1328300"/>
    <lineage>
        <taxon>Eukaryota</taxon>
        <taxon>Fungi</taxon>
        <taxon>Dikarya</taxon>
        <taxon>Ascomycota</taxon>
        <taxon>Pezizomycotina</taxon>
        <taxon>Sordariomycetes</taxon>
        <taxon>Hypocreomycetidae</taxon>
        <taxon>Hypocreales</taxon>
        <taxon>Nectriaceae</taxon>
        <taxon>Fusarium</taxon>
        <taxon>Fusarium solani species complex</taxon>
    </lineage>
</organism>
<sequence length="716" mass="80762">MESMAAARRRRKRRVADENRKRAARACDRCKARKSKCIEASGGVCQRCQTNNLTCRFEKERPSSRESESPFPLQNPVTGPPSQSTTTPQQDISIDSHQTERVLWPHFLSRLREAFSLDAMSGPEEQDMAAMQAHITRPRTLSLLEQSRLKATVDSLPPKPVADFLLSVCIKHGVDIFFYFDQAQVIDELDQFYSNPTSPLRVDPSFICLVLAIFALGSHWTPLERPSNSPQTPQTEECDPGRVFFHQAKLLVPDIIERSCLRSIQACFLLGVYLMPLSAVGSSYIYMGLALRKALAFDLHQSSDDQTLDEREREIRRRLWWSIYSLERCTTVKLNRPRSVDADIIKTPLPAPLPSLDKAQKFDNIQLQISYARLIIILDRATDLETRSTEATKPPESANVEAKLREWKKSLPEDFDLENINPRDSRYRAVFHLYLNYYYAWIAIGKVSLITAVRTTLQHHLGQESQPFRIDGAIEGLSKSCTKAARKLLQLFEDLTRIRNTARFSFTDFQGCSIATIVTLIAGILERDSTYESRVDFGLNCLRDMAAGNLTAKVGVRFVETLQSISNEAARKLRQSGTFSDELEEDSESLQPSAYDDWAAWLASQQQQQTSHFDGTAERDTTDGLAPISMESSAPDMNLCNLQNTDEDTGWNHRGGQELEPLSTARLFMQQPTAVSEPIAVPENDFTAVYSDDQSFLIGLTGLDVLDFAGYSTQLD</sequence>
<gene>
    <name evidence="1" type="ORF">NCS57_00520000</name>
</gene>
<comment type="caution">
    <text evidence="1">The sequence shown here is derived from an EMBL/GenBank/DDBJ whole genome shotgun (WGS) entry which is preliminary data.</text>
</comment>
<keyword evidence="2" id="KW-1185">Reference proteome</keyword>
<reference evidence="1" key="1">
    <citation type="submission" date="2022-06" db="EMBL/GenBank/DDBJ databases">
        <title>Fusarium solani species complex genomes reveal bases of compartmentalisation and animal pathogenesis.</title>
        <authorList>
            <person name="Tsai I.J."/>
        </authorList>
    </citation>
    <scope>NUCLEOTIDE SEQUENCE</scope>
    <source>
        <strain evidence="1">Fu6.1</strain>
    </source>
</reference>
<name>A0ACC0R1X7_9HYPO</name>
<evidence type="ECO:0000313" key="2">
    <source>
        <dbReference type="Proteomes" id="UP001065298"/>
    </source>
</evidence>
<proteinExistence type="predicted"/>
<dbReference type="EMBL" id="CM046506">
    <property type="protein sequence ID" value="KAI8670486.1"/>
    <property type="molecule type" value="Genomic_DNA"/>
</dbReference>
<evidence type="ECO:0000313" key="1">
    <source>
        <dbReference type="EMBL" id="KAI8670486.1"/>
    </source>
</evidence>
<protein>
    <submittedName>
        <fullName evidence="1">Uncharacterized protein</fullName>
    </submittedName>
</protein>